<gene>
    <name evidence="2" type="ORF">IPK02_01935</name>
</gene>
<organism evidence="2 3">
    <name type="scientific">Candidatus Accumulibacter affinis</name>
    <dbReference type="NCBI Taxonomy" id="2954384"/>
    <lineage>
        <taxon>Bacteria</taxon>
        <taxon>Pseudomonadati</taxon>
        <taxon>Pseudomonadota</taxon>
        <taxon>Betaproteobacteria</taxon>
        <taxon>Candidatus Accumulibacter</taxon>
    </lineage>
</organism>
<feature type="transmembrane region" description="Helical" evidence="1">
    <location>
        <begin position="46"/>
        <end position="71"/>
    </location>
</feature>
<keyword evidence="1" id="KW-1133">Transmembrane helix</keyword>
<sequence length="134" mass="14354">MSETPVSGGLLAATRNSAATLLATGRTRLELLGNEIKEEKLRAVRVVLLSQVAAFCLMIGTILAVGLLIVVFWDNRLLVLGGFIAFFWAAGGFAYVALRRSLSSTRKPFASSIAELGEDLRQLRGAARNESGTD</sequence>
<keyword evidence="1" id="KW-0472">Membrane</keyword>
<keyword evidence="1" id="KW-0812">Transmembrane</keyword>
<evidence type="ECO:0000313" key="2">
    <source>
        <dbReference type="EMBL" id="MBK7952806.1"/>
    </source>
</evidence>
<protein>
    <submittedName>
        <fullName evidence="2">Phage holin family protein</fullName>
    </submittedName>
</protein>
<accession>A0A935T5V3</accession>
<reference evidence="2 3" key="1">
    <citation type="submission" date="2020-10" db="EMBL/GenBank/DDBJ databases">
        <title>Connecting structure to function with the recovery of over 1000 high-quality activated sludge metagenome-assembled genomes encoding full-length rRNA genes using long-read sequencing.</title>
        <authorList>
            <person name="Singleton C.M."/>
            <person name="Petriglieri F."/>
            <person name="Kristensen J.M."/>
            <person name="Kirkegaard R.H."/>
            <person name="Michaelsen T.Y."/>
            <person name="Andersen M.H."/>
            <person name="Karst S.M."/>
            <person name="Dueholm M.S."/>
            <person name="Nielsen P.H."/>
            <person name="Albertsen M."/>
        </authorList>
    </citation>
    <scope>NUCLEOTIDE SEQUENCE [LARGE SCALE GENOMIC DNA]</scope>
    <source>
        <strain evidence="2">Fred_18-Q3-R57-64_BAT3C.720</strain>
    </source>
</reference>
<name>A0A935T5V3_9PROT</name>
<proteinExistence type="predicted"/>
<dbReference type="InterPro" id="IPR009937">
    <property type="entry name" value="Phage_holin_3_6"/>
</dbReference>
<evidence type="ECO:0000313" key="3">
    <source>
        <dbReference type="Proteomes" id="UP000706151"/>
    </source>
</evidence>
<dbReference type="AlphaFoldDB" id="A0A935T5V3"/>
<dbReference type="Pfam" id="PF07332">
    <property type="entry name" value="Phage_holin_3_6"/>
    <property type="match status" value="1"/>
</dbReference>
<dbReference type="Proteomes" id="UP000706151">
    <property type="component" value="Unassembled WGS sequence"/>
</dbReference>
<comment type="caution">
    <text evidence="2">The sequence shown here is derived from an EMBL/GenBank/DDBJ whole genome shotgun (WGS) entry which is preliminary data.</text>
</comment>
<feature type="transmembrane region" description="Helical" evidence="1">
    <location>
        <begin position="77"/>
        <end position="98"/>
    </location>
</feature>
<evidence type="ECO:0000256" key="1">
    <source>
        <dbReference type="SAM" id="Phobius"/>
    </source>
</evidence>
<dbReference type="EMBL" id="JADJOT010000002">
    <property type="protein sequence ID" value="MBK7952806.1"/>
    <property type="molecule type" value="Genomic_DNA"/>
</dbReference>